<feature type="signal peptide" evidence="1">
    <location>
        <begin position="1"/>
        <end position="23"/>
    </location>
</feature>
<dbReference type="EMBL" id="QNTQ01000014">
    <property type="protein sequence ID" value="RBI83810.1"/>
    <property type="molecule type" value="Genomic_DNA"/>
</dbReference>
<dbReference type="Proteomes" id="UP000253370">
    <property type="component" value="Unassembled WGS sequence"/>
</dbReference>
<protein>
    <submittedName>
        <fullName evidence="2">SH3 domain-containing protein</fullName>
    </submittedName>
</protein>
<feature type="chain" id="PRO_5016794401" evidence="1">
    <location>
        <begin position="24"/>
        <end position="99"/>
    </location>
</feature>
<name>A0A365U7J8_9RHOB</name>
<evidence type="ECO:0000313" key="3">
    <source>
        <dbReference type="Proteomes" id="UP000253370"/>
    </source>
</evidence>
<evidence type="ECO:0000256" key="1">
    <source>
        <dbReference type="SAM" id="SignalP"/>
    </source>
</evidence>
<accession>A0A365U7J8</accession>
<comment type="caution">
    <text evidence="2">The sequence shown here is derived from an EMBL/GenBank/DDBJ whole genome shotgun (WGS) entry which is preliminary data.</text>
</comment>
<dbReference type="Gene3D" id="2.30.30.40">
    <property type="entry name" value="SH3 Domains"/>
    <property type="match status" value="1"/>
</dbReference>
<gene>
    <name evidence="2" type="ORF">DRV85_14245</name>
</gene>
<evidence type="ECO:0000313" key="2">
    <source>
        <dbReference type="EMBL" id="RBI83810.1"/>
    </source>
</evidence>
<proteinExistence type="predicted"/>
<dbReference type="RefSeq" id="WP_113290150.1">
    <property type="nucleotide sequence ID" value="NZ_QNTQ01000014.1"/>
</dbReference>
<reference evidence="2 3" key="1">
    <citation type="submission" date="2018-07" db="EMBL/GenBank/DDBJ databases">
        <title>Rhodosalinus sp. strain E84T genomic sequence and assembly.</title>
        <authorList>
            <person name="Liu Z.-W."/>
            <person name="Lu D.-C."/>
        </authorList>
    </citation>
    <scope>NUCLEOTIDE SEQUENCE [LARGE SCALE GENOMIC DNA]</scope>
    <source>
        <strain evidence="2 3">E84</strain>
    </source>
</reference>
<dbReference type="AlphaFoldDB" id="A0A365U7J8"/>
<keyword evidence="1" id="KW-0732">Signal</keyword>
<dbReference type="OrthoDB" id="964913at2"/>
<sequence>MIRPIHLAVAASLALLAPLPVLATADGPDFYRVVGVAANDMLNLRRGPGTSFETIVGLPNGREVDLLSRETHGGTQWCLVALRETPQLQGFVACRYLGE</sequence>
<organism evidence="2 3">
    <name type="scientific">Rhodosalinus halophilus</name>
    <dbReference type="NCBI Taxonomy" id="2259333"/>
    <lineage>
        <taxon>Bacteria</taxon>
        <taxon>Pseudomonadati</taxon>
        <taxon>Pseudomonadota</taxon>
        <taxon>Alphaproteobacteria</taxon>
        <taxon>Rhodobacterales</taxon>
        <taxon>Paracoccaceae</taxon>
        <taxon>Rhodosalinus</taxon>
    </lineage>
</organism>
<keyword evidence="3" id="KW-1185">Reference proteome</keyword>